<accession>A0ABV6G0V4</accession>
<gene>
    <name evidence="5" type="ORF">ACFFHW_03305</name>
</gene>
<evidence type="ECO:0000256" key="3">
    <source>
        <dbReference type="SAM" id="SignalP"/>
    </source>
</evidence>
<feature type="chain" id="PRO_5045574843" evidence="3">
    <location>
        <begin position="21"/>
        <end position="255"/>
    </location>
</feature>
<evidence type="ECO:0000259" key="4">
    <source>
        <dbReference type="SMART" id="SM00062"/>
    </source>
</evidence>
<name>A0ABV6G0V4_9GAMM</name>
<dbReference type="PANTHER" id="PTHR35936">
    <property type="entry name" value="MEMBRANE-BOUND LYTIC MUREIN TRANSGLYCOSYLASE F"/>
    <property type="match status" value="1"/>
</dbReference>
<feature type="domain" description="Solute-binding protein family 3/N-terminal" evidence="4">
    <location>
        <begin position="31"/>
        <end position="254"/>
    </location>
</feature>
<dbReference type="PANTHER" id="PTHR35936:SF19">
    <property type="entry name" value="AMINO-ACID-BINDING PROTEIN YXEM-RELATED"/>
    <property type="match status" value="1"/>
</dbReference>
<protein>
    <submittedName>
        <fullName evidence="5">Transporter substrate-binding domain-containing protein</fullName>
    </submittedName>
</protein>
<proteinExistence type="inferred from homology"/>
<keyword evidence="6" id="KW-1185">Reference proteome</keyword>
<dbReference type="SMART" id="SM00062">
    <property type="entry name" value="PBPb"/>
    <property type="match status" value="1"/>
</dbReference>
<dbReference type="Proteomes" id="UP001589814">
    <property type="component" value="Unassembled WGS sequence"/>
</dbReference>
<dbReference type="Gene3D" id="3.40.190.10">
    <property type="entry name" value="Periplasmic binding protein-like II"/>
    <property type="match status" value="2"/>
</dbReference>
<dbReference type="Pfam" id="PF00497">
    <property type="entry name" value="SBP_bac_3"/>
    <property type="match status" value="1"/>
</dbReference>
<comment type="similarity">
    <text evidence="1">Belongs to the bacterial solute-binding protein 3 family.</text>
</comment>
<dbReference type="InterPro" id="IPR001638">
    <property type="entry name" value="Solute-binding_3/MltF_N"/>
</dbReference>
<feature type="signal peptide" evidence="3">
    <location>
        <begin position="1"/>
        <end position="20"/>
    </location>
</feature>
<dbReference type="RefSeq" id="WP_019949874.1">
    <property type="nucleotide sequence ID" value="NZ_JBHLVX010000013.1"/>
</dbReference>
<evidence type="ECO:0000313" key="6">
    <source>
        <dbReference type="Proteomes" id="UP001589814"/>
    </source>
</evidence>
<keyword evidence="2 3" id="KW-0732">Signal</keyword>
<dbReference type="SUPFAM" id="SSF53850">
    <property type="entry name" value="Periplasmic binding protein-like II"/>
    <property type="match status" value="1"/>
</dbReference>
<organism evidence="5 6">
    <name type="scientific">Kushneria aurantia</name>
    <dbReference type="NCBI Taxonomy" id="504092"/>
    <lineage>
        <taxon>Bacteria</taxon>
        <taxon>Pseudomonadati</taxon>
        <taxon>Pseudomonadota</taxon>
        <taxon>Gammaproteobacteria</taxon>
        <taxon>Oceanospirillales</taxon>
        <taxon>Halomonadaceae</taxon>
        <taxon>Kushneria</taxon>
    </lineage>
</organism>
<sequence>MWVRALVSMVLITFSLDAAARDLDAIMESGTLRVGTTGDYKPFSHEDNGRYQGFDITMAEKMAHAMGLELEFVKTTWPTLIKDLQDDDYDIGMSGISRTLARQLQARYSTPYLTYGKTPLVRAEEASRFTSLQDIDQPNVRIGVNPGGTNEAFVKANIHQAEVITFNNNLDIPPAVANHQVDVMITDSPEALFYAHDNEQLAAPMAANPLTQSQLAYLMQADAERLQDTVDFFLHQLSLTGELDAMRTRYGLTPP</sequence>
<evidence type="ECO:0000256" key="1">
    <source>
        <dbReference type="ARBA" id="ARBA00010333"/>
    </source>
</evidence>
<reference evidence="5 6" key="1">
    <citation type="submission" date="2024-09" db="EMBL/GenBank/DDBJ databases">
        <authorList>
            <person name="Sun Q."/>
            <person name="Mori K."/>
        </authorList>
    </citation>
    <scope>NUCLEOTIDE SEQUENCE [LARGE SCALE GENOMIC DNA]</scope>
    <source>
        <strain evidence="5 6">CCM 7415</strain>
    </source>
</reference>
<evidence type="ECO:0000256" key="2">
    <source>
        <dbReference type="ARBA" id="ARBA00022729"/>
    </source>
</evidence>
<evidence type="ECO:0000313" key="5">
    <source>
        <dbReference type="EMBL" id="MFC0267036.1"/>
    </source>
</evidence>
<dbReference type="EMBL" id="JBHLVX010000013">
    <property type="protein sequence ID" value="MFC0267036.1"/>
    <property type="molecule type" value="Genomic_DNA"/>
</dbReference>
<comment type="caution">
    <text evidence="5">The sequence shown here is derived from an EMBL/GenBank/DDBJ whole genome shotgun (WGS) entry which is preliminary data.</text>
</comment>